<gene>
    <name evidence="1" type="ORF">HanXRQr2_Chr05g0226861</name>
</gene>
<protein>
    <submittedName>
        <fullName evidence="1">Uncharacterized protein</fullName>
    </submittedName>
</protein>
<evidence type="ECO:0000313" key="1">
    <source>
        <dbReference type="EMBL" id="KAF5806890.1"/>
    </source>
</evidence>
<dbReference type="Gramene" id="mRNA:HanXRQr2_Chr05g0226861">
    <property type="protein sequence ID" value="CDS:HanXRQr2_Chr05g0226861.1"/>
    <property type="gene ID" value="HanXRQr2_Chr05g0226861"/>
</dbReference>
<dbReference type="AlphaFoldDB" id="A0A9K3J333"/>
<evidence type="ECO:0000313" key="2">
    <source>
        <dbReference type="Proteomes" id="UP000215914"/>
    </source>
</evidence>
<comment type="caution">
    <text evidence="1">The sequence shown here is derived from an EMBL/GenBank/DDBJ whole genome shotgun (WGS) entry which is preliminary data.</text>
</comment>
<proteinExistence type="predicted"/>
<sequence length="55" mass="6496">MFVPNFRRSPLTLKLMSFVLNVSKSCTLCPLRQTQLFFLLNLVTQEYFSLFTLFT</sequence>
<accession>A0A9K3J333</accession>
<dbReference type="EMBL" id="MNCJ02000320">
    <property type="protein sequence ID" value="KAF5806890.1"/>
    <property type="molecule type" value="Genomic_DNA"/>
</dbReference>
<reference evidence="1" key="1">
    <citation type="journal article" date="2017" name="Nature">
        <title>The sunflower genome provides insights into oil metabolism, flowering and Asterid evolution.</title>
        <authorList>
            <person name="Badouin H."/>
            <person name="Gouzy J."/>
            <person name="Grassa C.J."/>
            <person name="Murat F."/>
            <person name="Staton S.E."/>
            <person name="Cottret L."/>
            <person name="Lelandais-Briere C."/>
            <person name="Owens G.L."/>
            <person name="Carrere S."/>
            <person name="Mayjonade B."/>
            <person name="Legrand L."/>
            <person name="Gill N."/>
            <person name="Kane N.C."/>
            <person name="Bowers J.E."/>
            <person name="Hubner S."/>
            <person name="Bellec A."/>
            <person name="Berard A."/>
            <person name="Berges H."/>
            <person name="Blanchet N."/>
            <person name="Boniface M.C."/>
            <person name="Brunel D."/>
            <person name="Catrice O."/>
            <person name="Chaidir N."/>
            <person name="Claudel C."/>
            <person name="Donnadieu C."/>
            <person name="Faraut T."/>
            <person name="Fievet G."/>
            <person name="Helmstetter N."/>
            <person name="King M."/>
            <person name="Knapp S.J."/>
            <person name="Lai Z."/>
            <person name="Le Paslier M.C."/>
            <person name="Lippi Y."/>
            <person name="Lorenzon L."/>
            <person name="Mandel J.R."/>
            <person name="Marage G."/>
            <person name="Marchand G."/>
            <person name="Marquand E."/>
            <person name="Bret-Mestries E."/>
            <person name="Morien E."/>
            <person name="Nambeesan S."/>
            <person name="Nguyen T."/>
            <person name="Pegot-Espagnet P."/>
            <person name="Pouilly N."/>
            <person name="Raftis F."/>
            <person name="Sallet E."/>
            <person name="Schiex T."/>
            <person name="Thomas J."/>
            <person name="Vandecasteele C."/>
            <person name="Vares D."/>
            <person name="Vear F."/>
            <person name="Vautrin S."/>
            <person name="Crespi M."/>
            <person name="Mangin B."/>
            <person name="Burke J.M."/>
            <person name="Salse J."/>
            <person name="Munos S."/>
            <person name="Vincourt P."/>
            <person name="Rieseberg L.H."/>
            <person name="Langlade N.B."/>
        </authorList>
    </citation>
    <scope>NUCLEOTIDE SEQUENCE</scope>
    <source>
        <tissue evidence="1">Leaves</tissue>
    </source>
</reference>
<dbReference type="Proteomes" id="UP000215914">
    <property type="component" value="Unassembled WGS sequence"/>
</dbReference>
<name>A0A9K3J333_HELAN</name>
<organism evidence="1 2">
    <name type="scientific">Helianthus annuus</name>
    <name type="common">Common sunflower</name>
    <dbReference type="NCBI Taxonomy" id="4232"/>
    <lineage>
        <taxon>Eukaryota</taxon>
        <taxon>Viridiplantae</taxon>
        <taxon>Streptophyta</taxon>
        <taxon>Embryophyta</taxon>
        <taxon>Tracheophyta</taxon>
        <taxon>Spermatophyta</taxon>
        <taxon>Magnoliopsida</taxon>
        <taxon>eudicotyledons</taxon>
        <taxon>Gunneridae</taxon>
        <taxon>Pentapetalae</taxon>
        <taxon>asterids</taxon>
        <taxon>campanulids</taxon>
        <taxon>Asterales</taxon>
        <taxon>Asteraceae</taxon>
        <taxon>Asteroideae</taxon>
        <taxon>Heliantheae alliance</taxon>
        <taxon>Heliantheae</taxon>
        <taxon>Helianthus</taxon>
    </lineage>
</organism>
<reference evidence="1" key="2">
    <citation type="submission" date="2020-06" db="EMBL/GenBank/DDBJ databases">
        <title>Helianthus annuus Genome sequencing and assembly Release 2.</title>
        <authorList>
            <person name="Gouzy J."/>
            <person name="Langlade N."/>
            <person name="Munos S."/>
        </authorList>
    </citation>
    <scope>NUCLEOTIDE SEQUENCE</scope>
    <source>
        <tissue evidence="1">Leaves</tissue>
    </source>
</reference>
<keyword evidence="2" id="KW-1185">Reference proteome</keyword>